<keyword evidence="2 4" id="KW-0012">Acyltransferase</keyword>
<keyword evidence="4" id="KW-0687">Ribonucleoprotein</keyword>
<dbReference type="SUPFAM" id="SSF55729">
    <property type="entry name" value="Acyl-CoA N-acyltransferases (Nat)"/>
    <property type="match status" value="1"/>
</dbReference>
<dbReference type="EC" id="2.3.1.-" evidence="4"/>
<reference evidence="4" key="1">
    <citation type="submission" date="2009-10" db="EMBL/GenBank/DDBJ databases">
        <title>Diversity of trophic interactions inside an arsenic-rich microbial ecosystem.</title>
        <authorList>
            <person name="Bertin P.N."/>
            <person name="Heinrich-Salmeron A."/>
            <person name="Pelletier E."/>
            <person name="Goulhen-Chollet F."/>
            <person name="Arsene-Ploetze F."/>
            <person name="Gallien S."/>
            <person name="Calteau A."/>
            <person name="Vallenet D."/>
            <person name="Casiot C."/>
            <person name="Chane-Woon-Ming B."/>
            <person name="Giloteaux L."/>
            <person name="Barakat M."/>
            <person name="Bonnefoy V."/>
            <person name="Bruneel O."/>
            <person name="Chandler M."/>
            <person name="Cleiss J."/>
            <person name="Duran R."/>
            <person name="Elbaz-Poulichet F."/>
            <person name="Fonknechten N."/>
            <person name="Lauga B."/>
            <person name="Mornico D."/>
            <person name="Ortet P."/>
            <person name="Schaeffer C."/>
            <person name="Siguier P."/>
            <person name="Alexander Thil Smith A."/>
            <person name="Van Dorsselaer A."/>
            <person name="Weissenbach J."/>
            <person name="Medigue C."/>
            <person name="Le Paslier D."/>
        </authorList>
    </citation>
    <scope>NUCLEOTIDE SEQUENCE</scope>
</reference>
<dbReference type="AlphaFoldDB" id="E6QJK9"/>
<dbReference type="InterPro" id="IPR050680">
    <property type="entry name" value="YpeA/RimI_acetyltransf"/>
</dbReference>
<evidence type="ECO:0000256" key="1">
    <source>
        <dbReference type="ARBA" id="ARBA00022679"/>
    </source>
</evidence>
<keyword evidence="4" id="KW-0689">Ribosomal protein</keyword>
<dbReference type="PROSITE" id="PS51186">
    <property type="entry name" value="GNAT"/>
    <property type="match status" value="1"/>
</dbReference>
<feature type="domain" description="N-acetyltransferase" evidence="3">
    <location>
        <begin position="17"/>
        <end position="167"/>
    </location>
</feature>
<keyword evidence="1 4" id="KW-0808">Transferase</keyword>
<dbReference type="CDD" id="cd04301">
    <property type="entry name" value="NAT_SF"/>
    <property type="match status" value="1"/>
</dbReference>
<accession>E6QJK9</accession>
<dbReference type="PANTHER" id="PTHR43420">
    <property type="entry name" value="ACETYLTRANSFERASE"/>
    <property type="match status" value="1"/>
</dbReference>
<dbReference type="GO" id="GO:0016747">
    <property type="term" value="F:acyltransferase activity, transferring groups other than amino-acyl groups"/>
    <property type="evidence" value="ECO:0007669"/>
    <property type="project" value="InterPro"/>
</dbReference>
<dbReference type="GO" id="GO:0005840">
    <property type="term" value="C:ribosome"/>
    <property type="evidence" value="ECO:0007669"/>
    <property type="project" value="UniProtKB-KW"/>
</dbReference>
<dbReference type="InterPro" id="IPR000182">
    <property type="entry name" value="GNAT_dom"/>
</dbReference>
<comment type="caution">
    <text evidence="4">The sequence shown here is derived from an EMBL/GenBank/DDBJ whole genome shotgun (WGS) entry which is preliminary data.</text>
</comment>
<dbReference type="PANTHER" id="PTHR43420:SF12">
    <property type="entry name" value="N-ACETYLTRANSFERASE DOMAIN-CONTAINING PROTEIN"/>
    <property type="match status" value="1"/>
</dbReference>
<gene>
    <name evidence="4" type="ORF">CARN6_0759</name>
</gene>
<dbReference type="InterPro" id="IPR016181">
    <property type="entry name" value="Acyl_CoA_acyltransferase"/>
</dbReference>
<proteinExistence type="predicted"/>
<organism evidence="4">
    <name type="scientific">mine drainage metagenome</name>
    <dbReference type="NCBI Taxonomy" id="410659"/>
    <lineage>
        <taxon>unclassified sequences</taxon>
        <taxon>metagenomes</taxon>
        <taxon>ecological metagenomes</taxon>
    </lineage>
</organism>
<dbReference type="Pfam" id="PF00583">
    <property type="entry name" value="Acetyltransf_1"/>
    <property type="match status" value="1"/>
</dbReference>
<evidence type="ECO:0000259" key="3">
    <source>
        <dbReference type="PROSITE" id="PS51186"/>
    </source>
</evidence>
<protein>
    <submittedName>
        <fullName evidence="4">SSU ribosomal protein S18P alanine acetyltransferase</fullName>
        <ecNumber evidence="4">2.3.1.-</ecNumber>
    </submittedName>
</protein>
<name>E6QJK9_9ZZZZ</name>
<dbReference type="EMBL" id="CABQ01000088">
    <property type="protein sequence ID" value="CBI07426.1"/>
    <property type="molecule type" value="Genomic_DNA"/>
</dbReference>
<evidence type="ECO:0000256" key="2">
    <source>
        <dbReference type="ARBA" id="ARBA00023315"/>
    </source>
</evidence>
<sequence>MSATIITKAGPTPPHADTIREAGPGELDALAAIENQCFSMDRISRSGLRRFLTRSRQDPWGARFLAVEHGACICGYVLLLLRRNSLIARIYSIAVIPEHRRMGMARTLLAGAESVAVESGRNRIRLEVREDNAAAIRLYSSVGYGSFDRIEQYYEDRTAAIRMEKPL</sequence>
<dbReference type="Gene3D" id="3.40.630.30">
    <property type="match status" value="1"/>
</dbReference>
<evidence type="ECO:0000313" key="4">
    <source>
        <dbReference type="EMBL" id="CBI07426.1"/>
    </source>
</evidence>